<sequence length="300" mass="34186">MAFGRGKSPKPGEAWTVERLLQTSDEDLKRMVTHAYNVGIRRGNQHGLDETEGVLQLVHILDAARQVRSWQMDRKLRVLADQACSHMQERAQEYRRQYGALFLALVDDKRTPRIKDVTSLLPGRRLTTPAELKDLLRVAQSSLDEAKVERLKLRPEAAAKAELQAWLEEQQGKQKKKFDPDEWVRNFRANLAAKKDLVLDESTAPQVARESMEADWERHRDAIAAKWEKEGNAAKSEAAAAEAKHQELERQMARESDPRKRQALQRQADEAMGKKLRAEAITIKLDNAAKLRQTDLTTAV</sequence>
<protein>
    <submittedName>
        <fullName evidence="2">Uncharacterized protein</fullName>
    </submittedName>
</protein>
<accession>A0A8J3I6S6</accession>
<evidence type="ECO:0000313" key="3">
    <source>
        <dbReference type="Proteomes" id="UP000612362"/>
    </source>
</evidence>
<organism evidence="2 3">
    <name type="scientific">Ktedonospora formicarum</name>
    <dbReference type="NCBI Taxonomy" id="2778364"/>
    <lineage>
        <taxon>Bacteria</taxon>
        <taxon>Bacillati</taxon>
        <taxon>Chloroflexota</taxon>
        <taxon>Ktedonobacteria</taxon>
        <taxon>Ktedonobacterales</taxon>
        <taxon>Ktedonobacteraceae</taxon>
        <taxon>Ktedonospora</taxon>
    </lineage>
</organism>
<feature type="region of interest" description="Disordered" evidence="1">
    <location>
        <begin position="229"/>
        <end position="271"/>
    </location>
</feature>
<reference evidence="2" key="1">
    <citation type="submission" date="2020-10" db="EMBL/GenBank/DDBJ databases">
        <title>Taxonomic study of unclassified bacteria belonging to the class Ktedonobacteria.</title>
        <authorList>
            <person name="Yabe S."/>
            <person name="Wang C.M."/>
            <person name="Zheng Y."/>
            <person name="Sakai Y."/>
            <person name="Cavaletti L."/>
            <person name="Monciardini P."/>
            <person name="Donadio S."/>
        </authorList>
    </citation>
    <scope>NUCLEOTIDE SEQUENCE</scope>
    <source>
        <strain evidence="2">SOSP1-1</strain>
    </source>
</reference>
<dbReference type="RefSeq" id="WP_220197353.1">
    <property type="nucleotide sequence ID" value="NZ_BNJF01000003.1"/>
</dbReference>
<evidence type="ECO:0000256" key="1">
    <source>
        <dbReference type="SAM" id="MobiDB-lite"/>
    </source>
</evidence>
<dbReference type="Proteomes" id="UP000612362">
    <property type="component" value="Unassembled WGS sequence"/>
</dbReference>
<name>A0A8J3I6S6_9CHLR</name>
<dbReference type="AlphaFoldDB" id="A0A8J3I6S6"/>
<dbReference type="EMBL" id="BNJF01000003">
    <property type="protein sequence ID" value="GHO48143.1"/>
    <property type="molecule type" value="Genomic_DNA"/>
</dbReference>
<keyword evidence="3" id="KW-1185">Reference proteome</keyword>
<evidence type="ECO:0000313" key="2">
    <source>
        <dbReference type="EMBL" id="GHO48143.1"/>
    </source>
</evidence>
<feature type="compositionally biased region" description="Basic and acidic residues" evidence="1">
    <location>
        <begin position="242"/>
        <end position="260"/>
    </location>
</feature>
<comment type="caution">
    <text evidence="2">The sequence shown here is derived from an EMBL/GenBank/DDBJ whole genome shotgun (WGS) entry which is preliminary data.</text>
</comment>
<gene>
    <name evidence="2" type="ORF">KSX_63060</name>
</gene>
<proteinExistence type="predicted"/>